<dbReference type="eggNOG" id="COG1721">
    <property type="taxonomic scope" value="Bacteria"/>
</dbReference>
<dbReference type="EMBL" id="AILU01000033">
    <property type="protein sequence ID" value="EJF78718.1"/>
    <property type="molecule type" value="Genomic_DNA"/>
</dbReference>
<protein>
    <recommendedName>
        <fullName evidence="1">DUF58 domain-containing protein</fullName>
    </recommendedName>
</protein>
<dbReference type="AlphaFoldDB" id="J0YUP0"/>
<dbReference type="PANTHER" id="PTHR33608:SF6">
    <property type="entry name" value="BLL2464 PROTEIN"/>
    <property type="match status" value="1"/>
</dbReference>
<sequence length="304" mass="35317">MAIGKKVLKQSPLLLAEKLHKDAAKMPDLLLQARQIANTLITGRHGQRKRGNGEKFWQFRPYVEGESITRIDWRRSARDEQTYLRENEWEKAQTVWIWPNQSASMHYCSRFSQISKGNHAIILALALALLLVNSGEHIAIPNLMPPTMTSNIIERMALILKNHNTENPFPDFSTITRFSHAIIISDFLDYPEKIIQYLNILSAKRVTAHLIEVADPAEECFPYAGCTEFFDPETKEKRVLEKAENFRDHYRKLYQARRQQLADFCSRQGWTYHVSKTDQPLTEIILQLVEKIECSPSHHSRRSF</sequence>
<comment type="caution">
    <text evidence="2">The sequence shown here is derived from an EMBL/GenBank/DDBJ whole genome shotgun (WGS) entry which is preliminary data.</text>
</comment>
<dbReference type="PATRIC" id="fig|1094563.3.peg.1252"/>
<accession>J0YUP0</accession>
<name>J0YUP0_9HYPH</name>
<keyword evidence="3" id="KW-1185">Reference proteome</keyword>
<dbReference type="Proteomes" id="UP000008947">
    <property type="component" value="Unassembled WGS sequence"/>
</dbReference>
<dbReference type="Pfam" id="PF01882">
    <property type="entry name" value="DUF58"/>
    <property type="match status" value="1"/>
</dbReference>
<dbReference type="HOGENOM" id="CLU_054927_3_0_5"/>
<organism evidence="2 3">
    <name type="scientific">Candidatus Bartonella washoeensis Sb944nv</name>
    <dbReference type="NCBI Taxonomy" id="1094563"/>
    <lineage>
        <taxon>Bacteria</taxon>
        <taxon>Pseudomonadati</taxon>
        <taxon>Pseudomonadota</taxon>
        <taxon>Alphaproteobacteria</taxon>
        <taxon>Hyphomicrobiales</taxon>
        <taxon>Bartonellaceae</taxon>
        <taxon>Bartonella</taxon>
    </lineage>
</organism>
<dbReference type="PANTHER" id="PTHR33608">
    <property type="entry name" value="BLL2464 PROTEIN"/>
    <property type="match status" value="1"/>
</dbReference>
<gene>
    <name evidence="2" type="ORF">MCQ_01097</name>
</gene>
<dbReference type="RefSeq" id="WP_006924059.1">
    <property type="nucleotide sequence ID" value="NZ_JH725024.1"/>
</dbReference>
<reference evidence="2 3" key="1">
    <citation type="submission" date="2012-03" db="EMBL/GenBank/DDBJ databases">
        <title>The Genome Sequence of Bartonella washoensis Sb944nv.</title>
        <authorList>
            <consortium name="The Broad Institute Genome Sequencing Platform"/>
            <consortium name="The Broad Institute Genome Sequencing Center for Infectious Disease"/>
            <person name="Feldgarden M."/>
            <person name="Kirby J."/>
            <person name="Kosoy M."/>
            <person name="Birtles R."/>
            <person name="Probert W.S."/>
            <person name="Chiaraviglio L."/>
            <person name="Young S.K."/>
            <person name="Zeng Q."/>
            <person name="Gargeya S."/>
            <person name="Fitzgerald M."/>
            <person name="Haas B."/>
            <person name="Abouelleil A."/>
            <person name="Alvarado L."/>
            <person name="Arachchi H.M."/>
            <person name="Berlin A."/>
            <person name="Chapman S.B."/>
            <person name="Gearin G."/>
            <person name="Goldberg J."/>
            <person name="Griggs A."/>
            <person name="Gujja S."/>
            <person name="Hansen M."/>
            <person name="Heiman D."/>
            <person name="Howarth C."/>
            <person name="Larimer J."/>
            <person name="Lui A."/>
            <person name="MacDonald P.J.P."/>
            <person name="McCowen C."/>
            <person name="Montmayeur A."/>
            <person name="Murphy C."/>
            <person name="Neiman D."/>
            <person name="Pearson M."/>
            <person name="Priest M."/>
            <person name="Roberts A."/>
            <person name="Saif S."/>
            <person name="Shea T."/>
            <person name="Sisk P."/>
            <person name="Stolte C."/>
            <person name="Sykes S."/>
            <person name="Wortman J."/>
            <person name="Nusbaum C."/>
            <person name="Birren B."/>
        </authorList>
    </citation>
    <scope>NUCLEOTIDE SEQUENCE [LARGE SCALE GENOMIC DNA]</scope>
    <source>
        <strain evidence="2 3">Sb944nv</strain>
    </source>
</reference>
<evidence type="ECO:0000313" key="3">
    <source>
        <dbReference type="Proteomes" id="UP000008947"/>
    </source>
</evidence>
<feature type="domain" description="DUF58" evidence="1">
    <location>
        <begin position="59"/>
        <end position="259"/>
    </location>
</feature>
<proteinExistence type="predicted"/>
<dbReference type="InterPro" id="IPR002881">
    <property type="entry name" value="DUF58"/>
</dbReference>
<evidence type="ECO:0000259" key="1">
    <source>
        <dbReference type="Pfam" id="PF01882"/>
    </source>
</evidence>
<evidence type="ECO:0000313" key="2">
    <source>
        <dbReference type="EMBL" id="EJF78718.1"/>
    </source>
</evidence>